<dbReference type="InterPro" id="IPR001387">
    <property type="entry name" value="Cro/C1-type_HTH"/>
</dbReference>
<sequence length="171" mass="18354">MEAEEQDLFRRELGARIGKIVARFPTKSEAASAAGVSVEQLNKWIAGSVKVPADGLKALADAANVDFSWLVAGDAATTDVGSGFTAAVDISIIGNKVADIVVETHRRNGVKLPEAALAREVVHRLSQLYKKSDNPNDMEELFSLLPWLERLVDRELGEAKAEPGTGKRSAS</sequence>
<dbReference type="CDD" id="cd00093">
    <property type="entry name" value="HTH_XRE"/>
    <property type="match status" value="1"/>
</dbReference>
<dbReference type="EMBL" id="SMBK01000009">
    <property type="protein sequence ID" value="TCU35413.1"/>
    <property type="molecule type" value="Genomic_DNA"/>
</dbReference>
<dbReference type="RefSeq" id="WP_132552360.1">
    <property type="nucleotide sequence ID" value="NZ_SMBK01000009.1"/>
</dbReference>
<comment type="caution">
    <text evidence="2">The sequence shown here is derived from an EMBL/GenBank/DDBJ whole genome shotgun (WGS) entry which is preliminary data.</text>
</comment>
<dbReference type="PROSITE" id="PS50943">
    <property type="entry name" value="HTH_CROC1"/>
    <property type="match status" value="1"/>
</dbReference>
<dbReference type="GO" id="GO:0003677">
    <property type="term" value="F:DNA binding"/>
    <property type="evidence" value="ECO:0007669"/>
    <property type="project" value="InterPro"/>
</dbReference>
<evidence type="ECO:0000313" key="3">
    <source>
        <dbReference type="Proteomes" id="UP000295507"/>
    </source>
</evidence>
<gene>
    <name evidence="2" type="ORF">EV129_1093</name>
</gene>
<name>A0A4R3RI92_9HYPH</name>
<dbReference type="SUPFAM" id="SSF47413">
    <property type="entry name" value="lambda repressor-like DNA-binding domains"/>
    <property type="match status" value="1"/>
</dbReference>
<evidence type="ECO:0000259" key="1">
    <source>
        <dbReference type="PROSITE" id="PS50943"/>
    </source>
</evidence>
<dbReference type="Gene3D" id="1.10.260.40">
    <property type="entry name" value="lambda repressor-like DNA-binding domains"/>
    <property type="match status" value="1"/>
</dbReference>
<protein>
    <recommendedName>
        <fullName evidence="1">HTH cro/C1-type domain-containing protein</fullName>
    </recommendedName>
</protein>
<dbReference type="Proteomes" id="UP000295507">
    <property type="component" value="Unassembled WGS sequence"/>
</dbReference>
<feature type="domain" description="HTH cro/C1-type" evidence="1">
    <location>
        <begin position="26"/>
        <end position="70"/>
    </location>
</feature>
<dbReference type="Pfam" id="PF01381">
    <property type="entry name" value="HTH_3"/>
    <property type="match status" value="1"/>
</dbReference>
<accession>A0A4R3RI92</accession>
<reference evidence="2 3" key="1">
    <citation type="submission" date="2019-03" db="EMBL/GenBank/DDBJ databases">
        <title>Genomic Encyclopedia of Type Strains, Phase IV (KMG-V): Genome sequencing to study the core and pangenomes of soil and plant-associated prokaryotes.</title>
        <authorList>
            <person name="Whitman W."/>
        </authorList>
    </citation>
    <scope>NUCLEOTIDE SEQUENCE [LARGE SCALE GENOMIC DNA]</scope>
    <source>
        <strain evidence="2 3">IE4868</strain>
    </source>
</reference>
<dbReference type="AlphaFoldDB" id="A0A4R3RI92"/>
<proteinExistence type="predicted"/>
<organism evidence="2 3">
    <name type="scientific">Rhizobium azibense</name>
    <dbReference type="NCBI Taxonomy" id="1136135"/>
    <lineage>
        <taxon>Bacteria</taxon>
        <taxon>Pseudomonadati</taxon>
        <taxon>Pseudomonadota</taxon>
        <taxon>Alphaproteobacteria</taxon>
        <taxon>Hyphomicrobiales</taxon>
        <taxon>Rhizobiaceae</taxon>
        <taxon>Rhizobium/Agrobacterium group</taxon>
        <taxon>Rhizobium</taxon>
    </lineage>
</organism>
<dbReference type="InterPro" id="IPR010982">
    <property type="entry name" value="Lambda_DNA-bd_dom_sf"/>
</dbReference>
<evidence type="ECO:0000313" key="2">
    <source>
        <dbReference type="EMBL" id="TCU35413.1"/>
    </source>
</evidence>